<accession>A0A0F9G7N9</accession>
<dbReference type="InterPro" id="IPR037522">
    <property type="entry name" value="HD_GYP_dom"/>
</dbReference>
<dbReference type="PANTHER" id="PTHR43155:SF1">
    <property type="entry name" value="3'3'-CGAMP-SPECIFIC PHOSPHODIESTERASE 1"/>
    <property type="match status" value="1"/>
</dbReference>
<feature type="domain" description="HD-GYP" evidence="1">
    <location>
        <begin position="61"/>
        <end position="257"/>
    </location>
</feature>
<protein>
    <recommendedName>
        <fullName evidence="1">HD-GYP domain-containing protein</fullName>
    </recommendedName>
</protein>
<proteinExistence type="predicted"/>
<dbReference type="CDD" id="cd00077">
    <property type="entry name" value="HDc"/>
    <property type="match status" value="1"/>
</dbReference>
<evidence type="ECO:0000259" key="1">
    <source>
        <dbReference type="PROSITE" id="PS51832"/>
    </source>
</evidence>
<dbReference type="SMART" id="SM00471">
    <property type="entry name" value="HDc"/>
    <property type="match status" value="1"/>
</dbReference>
<dbReference type="PANTHER" id="PTHR43155">
    <property type="entry name" value="CYCLIC DI-GMP PHOSPHODIESTERASE PA4108-RELATED"/>
    <property type="match status" value="1"/>
</dbReference>
<dbReference type="InterPro" id="IPR003607">
    <property type="entry name" value="HD/PDEase_dom"/>
</dbReference>
<evidence type="ECO:0000313" key="2">
    <source>
        <dbReference type="EMBL" id="KKL94874.1"/>
    </source>
</evidence>
<dbReference type="SUPFAM" id="SSF109604">
    <property type="entry name" value="HD-domain/PDEase-like"/>
    <property type="match status" value="1"/>
</dbReference>
<dbReference type="AlphaFoldDB" id="A0A0F9G7N9"/>
<gene>
    <name evidence="2" type="ORF">LCGC14_1860290</name>
</gene>
<comment type="caution">
    <text evidence="2">The sequence shown here is derived from an EMBL/GenBank/DDBJ whole genome shotgun (WGS) entry which is preliminary data.</text>
</comment>
<dbReference type="GO" id="GO:0004112">
    <property type="term" value="F:cyclic-nucleotide phosphodiesterase activity"/>
    <property type="evidence" value="ECO:0007669"/>
    <property type="project" value="TreeGrafter"/>
</dbReference>
<name>A0A0F9G7N9_9ZZZZ</name>
<dbReference type="Gene3D" id="1.10.3210.10">
    <property type="entry name" value="Hypothetical protein af1432"/>
    <property type="match status" value="1"/>
</dbReference>
<sequence length="288" mass="32107">MLNVGNVIESILKMAGSKFHPEHIEAFRRLSETRSFWAETVAGEHWNFRNNGTLSSKNVVSLDELLELAKLFSHIIDFRSRFTATHSKGVAESSKAIAKLMGFSPKECLQISIAGHLHDLGKLAVPVELLEKPEALTKEEFETIKKHPLHTYNILGKIEALREINKWASFHHEQLDGKGYPFGLKNSSLPLGSKIVAVSDVFTALTEDRPYRKGMVNGRALDILSSMANVSSIDADVLATLKDNYDEINAIRKHGQAQAKAEYEAFFELDTHGNIGPLSNMNLYHSIP</sequence>
<organism evidence="2">
    <name type="scientific">marine sediment metagenome</name>
    <dbReference type="NCBI Taxonomy" id="412755"/>
    <lineage>
        <taxon>unclassified sequences</taxon>
        <taxon>metagenomes</taxon>
        <taxon>ecological metagenomes</taxon>
    </lineage>
</organism>
<reference evidence="2" key="1">
    <citation type="journal article" date="2015" name="Nature">
        <title>Complex archaea that bridge the gap between prokaryotes and eukaryotes.</title>
        <authorList>
            <person name="Spang A."/>
            <person name="Saw J.H."/>
            <person name="Jorgensen S.L."/>
            <person name="Zaremba-Niedzwiedzka K."/>
            <person name="Martijn J."/>
            <person name="Lind A.E."/>
            <person name="van Eijk R."/>
            <person name="Schleper C."/>
            <person name="Guy L."/>
            <person name="Ettema T.J."/>
        </authorList>
    </citation>
    <scope>NUCLEOTIDE SEQUENCE</scope>
</reference>
<dbReference type="EMBL" id="LAZR01018815">
    <property type="protein sequence ID" value="KKL94874.1"/>
    <property type="molecule type" value="Genomic_DNA"/>
</dbReference>
<dbReference type="Pfam" id="PF13487">
    <property type="entry name" value="HD_5"/>
    <property type="match status" value="1"/>
</dbReference>
<dbReference type="GO" id="GO:0009214">
    <property type="term" value="P:cyclic nucleotide catabolic process"/>
    <property type="evidence" value="ECO:0007669"/>
    <property type="project" value="TreeGrafter"/>
</dbReference>
<dbReference type="PROSITE" id="PS51832">
    <property type="entry name" value="HD_GYP"/>
    <property type="match status" value="1"/>
</dbReference>